<dbReference type="Gene3D" id="3.40.50.11290">
    <property type="match status" value="1"/>
</dbReference>
<evidence type="ECO:0000313" key="4">
    <source>
        <dbReference type="Proteomes" id="UP000306985"/>
    </source>
</evidence>
<feature type="domain" description="Circularly permuted ATP-grasp type 2" evidence="2">
    <location>
        <begin position="99"/>
        <end position="470"/>
    </location>
</feature>
<keyword evidence="4" id="KW-1185">Reference proteome</keyword>
<dbReference type="Proteomes" id="UP000306985">
    <property type="component" value="Unassembled WGS sequence"/>
</dbReference>
<gene>
    <name evidence="3" type="ORF">FDO65_01285</name>
</gene>
<dbReference type="PANTHER" id="PTHR34595:SF2">
    <property type="entry name" value="BLR2978 PROTEIN"/>
    <property type="match status" value="1"/>
</dbReference>
<dbReference type="Gene3D" id="3.30.1490.270">
    <property type="match status" value="1"/>
</dbReference>
<evidence type="ECO:0000259" key="1">
    <source>
        <dbReference type="Pfam" id="PF04168"/>
    </source>
</evidence>
<organism evidence="3 4">
    <name type="scientific">Nakamurella flava</name>
    <dbReference type="NCBI Taxonomy" id="2576308"/>
    <lineage>
        <taxon>Bacteria</taxon>
        <taxon>Bacillati</taxon>
        <taxon>Actinomycetota</taxon>
        <taxon>Actinomycetes</taxon>
        <taxon>Nakamurellales</taxon>
        <taxon>Nakamurellaceae</taxon>
        <taxon>Nakamurella</taxon>
    </lineage>
</organism>
<feature type="domain" description="DUF403" evidence="1">
    <location>
        <begin position="519"/>
        <end position="833"/>
    </location>
</feature>
<dbReference type="EMBL" id="SZZH01000001">
    <property type="protein sequence ID" value="TKV60380.1"/>
    <property type="molecule type" value="Genomic_DNA"/>
</dbReference>
<sequence length="851" mass="91939">MTDGLVARYLSRPGATAATADAAPAARRFQEMTGTSGELRPGWVDLARLLDVLGPSGLAELDLSVERLLEDDGVVYTPIAGTYDGGPTAPERWRLDPLPLVVEDAEWQQLEAGLIQRSVLLDAVMTDLYGPQALLDLGLLPPELVFGHSGYLRAAAGIRNPGAHQLFFHAVDVVRDGQGAFRALGDRSQAPSGAGYALADRRVVSRVLPDLFRRSAPRGLGAFFHTMRSALISVAPRTAEDPRVVVLSPDTHSESGFDHALLASTLGVPLVETADLTVRHGRLWMLSVGRLEPVDVVVRRVDADWSDPLELRPTSRYGVVGLTEVARRGAVSVVNPIGSGLLESPGLLPFLPELAGAILGESLKLPSQPSFWCGRPIDLDHVLAHFEQMVLLPTDRGRSIHPARLSRAEQAAWRDRVRAEPHRWVGQSISDLAEAPIADPTGLRSGQVSMRLFSVAHGSGYVAMPGALGRTQDVAIPGGPSVAKDVWVQAPRRSAGRDRVWLYEGPTVTPVPVESTSSPRVLEDMFWLGRYAERAEDLIRLLNVTRERIDEFRFRPDHPGAGTVPVLLAAVSAVTGTRPSAPGDPLRYLRDLLLDGADPGSVAQSLTGLRSAARAVRDQLSDDTWIVLAGMDRAIAELAAAPDSADGGGILLESAQAAVLTGMLALSGMAAENMVRDPGWHFLDLGHRIERAQQLTALLRATLRRSHGPAVDSLVVESVLTVGESGVTYRRRYRGRIQIATMLELLLLDPGNPRSVAYQVAQARTDLRALPVGSATSRPARRLEEIDAVLRRCRPEELEVENEIGERVELTALLDGLNDAFRAVADATTAQHFWRPAPMVSFGLDGLVETR</sequence>
<dbReference type="InterPro" id="IPR051680">
    <property type="entry name" value="ATP-dep_Glu-Cys_Ligase-2"/>
</dbReference>
<dbReference type="RefSeq" id="WP_137447684.1">
    <property type="nucleotide sequence ID" value="NZ_SZZH01000001.1"/>
</dbReference>
<dbReference type="Pfam" id="PF14403">
    <property type="entry name" value="CP_ATPgrasp_2"/>
    <property type="match status" value="1"/>
</dbReference>
<protein>
    <submittedName>
        <fullName evidence="3">Uncharacterized protein</fullName>
    </submittedName>
</protein>
<dbReference type="OrthoDB" id="9803842at2"/>
<comment type="caution">
    <text evidence="3">The sequence shown here is derived from an EMBL/GenBank/DDBJ whole genome shotgun (WGS) entry which is preliminary data.</text>
</comment>
<accession>A0A4U6QIY9</accession>
<dbReference type="Pfam" id="PF04168">
    <property type="entry name" value="Alpha-E"/>
    <property type="match status" value="1"/>
</dbReference>
<proteinExistence type="predicted"/>
<dbReference type="InterPro" id="IPR025841">
    <property type="entry name" value="CP_ATPgrasp_2"/>
</dbReference>
<dbReference type="AlphaFoldDB" id="A0A4U6QIY9"/>
<reference evidence="3 4" key="1">
    <citation type="submission" date="2019-05" db="EMBL/GenBank/DDBJ databases">
        <title>Nakamurella sp. N5BH11, whole genome shotgun sequence.</title>
        <authorList>
            <person name="Tuo L."/>
        </authorList>
    </citation>
    <scope>NUCLEOTIDE SEQUENCE [LARGE SCALE GENOMIC DNA]</scope>
    <source>
        <strain evidence="3 4">N5BH11</strain>
    </source>
</reference>
<dbReference type="InterPro" id="IPR007296">
    <property type="entry name" value="DUF403"/>
</dbReference>
<evidence type="ECO:0000259" key="2">
    <source>
        <dbReference type="Pfam" id="PF14403"/>
    </source>
</evidence>
<name>A0A4U6QIY9_9ACTN</name>
<dbReference type="PANTHER" id="PTHR34595">
    <property type="entry name" value="BLR5612 PROTEIN"/>
    <property type="match status" value="1"/>
</dbReference>
<dbReference type="SUPFAM" id="SSF56059">
    <property type="entry name" value="Glutathione synthetase ATP-binding domain-like"/>
    <property type="match status" value="1"/>
</dbReference>
<evidence type="ECO:0000313" key="3">
    <source>
        <dbReference type="EMBL" id="TKV60380.1"/>
    </source>
</evidence>